<evidence type="ECO:0000313" key="3">
    <source>
        <dbReference type="Proteomes" id="UP000321046"/>
    </source>
</evidence>
<feature type="chain" id="PRO_5022899631" evidence="1">
    <location>
        <begin position="26"/>
        <end position="402"/>
    </location>
</feature>
<reference evidence="2 3" key="1">
    <citation type="submission" date="2019-08" db="EMBL/GenBank/DDBJ databases">
        <title>Bradymonadales sp. TMQ2.</title>
        <authorList>
            <person name="Liang Q."/>
        </authorList>
    </citation>
    <scope>NUCLEOTIDE SEQUENCE [LARGE SCALE GENOMIC DNA]</scope>
    <source>
        <strain evidence="2 3">TMQ2</strain>
    </source>
</reference>
<dbReference type="PROSITE" id="PS51257">
    <property type="entry name" value="PROKAR_LIPOPROTEIN"/>
    <property type="match status" value="1"/>
</dbReference>
<dbReference type="AlphaFoldDB" id="A0A5C6WYF4"/>
<organism evidence="2 3">
    <name type="scientific">Lujinxingia vulgaris</name>
    <dbReference type="NCBI Taxonomy" id="2600176"/>
    <lineage>
        <taxon>Bacteria</taxon>
        <taxon>Deltaproteobacteria</taxon>
        <taxon>Bradymonadales</taxon>
        <taxon>Lujinxingiaceae</taxon>
        <taxon>Lujinxingia</taxon>
    </lineage>
</organism>
<evidence type="ECO:0000256" key="1">
    <source>
        <dbReference type="SAM" id="SignalP"/>
    </source>
</evidence>
<name>A0A5C6WYF4_9DELT</name>
<accession>A0A5C6WYF4</accession>
<proteinExistence type="predicted"/>
<dbReference type="InterPro" id="IPR011050">
    <property type="entry name" value="Pectin_lyase_fold/virulence"/>
</dbReference>
<dbReference type="Gene3D" id="2.160.20.10">
    <property type="entry name" value="Single-stranded right-handed beta-helix, Pectin lyase-like"/>
    <property type="match status" value="1"/>
</dbReference>
<feature type="signal peptide" evidence="1">
    <location>
        <begin position="1"/>
        <end position="25"/>
    </location>
</feature>
<keyword evidence="1" id="KW-0732">Signal</keyword>
<dbReference type="Proteomes" id="UP000321046">
    <property type="component" value="Unassembled WGS sequence"/>
</dbReference>
<dbReference type="InterPro" id="IPR012334">
    <property type="entry name" value="Pectin_lyas_fold"/>
</dbReference>
<protein>
    <submittedName>
        <fullName evidence="2">Right-handed parallel beta-helix repeat-containing protein</fullName>
    </submittedName>
</protein>
<dbReference type="OrthoDB" id="7335505at2"/>
<evidence type="ECO:0000313" key="2">
    <source>
        <dbReference type="EMBL" id="TXD34522.1"/>
    </source>
</evidence>
<sequence>MTNLIPRKPWTRGALAISASLALLACGDDGPVENTEPELLPQTISEDMVLTDIVPDPSLPDYVVTESVTLRATLRVDPGVNIQFSRTTRLTVDGENGGALDSRGSQDKPIKFTGEDKAKGAWDGIHFVSSTSSQNNLRWTIVEFAGDDAFRDGLRAANLSLDAGSTLFISNSTIRESARYGIEVTPDSALTGFSQNTFEGNFDYAMRLPAEEVGKIDRNSTFSGSTFEAGIETYGGDITSSATWKPLSNDAPIAVTDTVVVKNRLDLEPGTRILFDEFIGMTIDGENGGVLVSLGTEADNVLMSRLGDVVWKGLYLDGVDSNQSRMEYTTIEYAGFSEYDDTPKANLTIGGATGTSTMVVLDSTFAYSQGAGIAIAPGSTVNEDVEEVNSFVDNAAADVIFP</sequence>
<gene>
    <name evidence="2" type="ORF">FRC96_12930</name>
</gene>
<dbReference type="SUPFAM" id="SSF51126">
    <property type="entry name" value="Pectin lyase-like"/>
    <property type="match status" value="1"/>
</dbReference>
<dbReference type="EMBL" id="VOSL01000054">
    <property type="protein sequence ID" value="TXD34522.1"/>
    <property type="molecule type" value="Genomic_DNA"/>
</dbReference>
<dbReference type="RefSeq" id="WP_146974904.1">
    <property type="nucleotide sequence ID" value="NZ_VOSL01000054.1"/>
</dbReference>
<comment type="caution">
    <text evidence="2">The sequence shown here is derived from an EMBL/GenBank/DDBJ whole genome shotgun (WGS) entry which is preliminary data.</text>
</comment>